<dbReference type="PROSITE" id="PS51918">
    <property type="entry name" value="RADICAL_SAM"/>
    <property type="match status" value="1"/>
</dbReference>
<keyword evidence="8" id="KW-0479">Metal-binding</keyword>
<protein>
    <recommendedName>
        <fullName evidence="5">FeMo cofactor biosynthesis protein NifB</fullName>
    </recommendedName>
    <alternativeName>
        <fullName evidence="14">Nitrogenase cofactor maturase NifB</fullName>
    </alternativeName>
    <alternativeName>
        <fullName evidence="13">Radical SAM assemblase NifB</fullName>
    </alternativeName>
</protein>
<dbReference type="Gene3D" id="3.30.420.130">
    <property type="entry name" value="Dinitrogenase iron-molybdenum cofactor biosynthesis domain"/>
    <property type="match status" value="1"/>
</dbReference>
<dbReference type="InterPro" id="IPR003731">
    <property type="entry name" value="Di-Nase_FeMo-co_biosynth"/>
</dbReference>
<evidence type="ECO:0000256" key="13">
    <source>
        <dbReference type="ARBA" id="ARBA00030926"/>
    </source>
</evidence>
<dbReference type="Gene3D" id="3.20.20.70">
    <property type="entry name" value="Aldolase class I"/>
    <property type="match status" value="1"/>
</dbReference>
<dbReference type="InterPro" id="IPR006638">
    <property type="entry name" value="Elp3/MiaA/NifB-like_rSAM"/>
</dbReference>
<dbReference type="UniPathway" id="UPA00782"/>
<dbReference type="InterPro" id="IPR007197">
    <property type="entry name" value="rSAM"/>
</dbReference>
<dbReference type="AlphaFoldDB" id="A0A1M5HU94"/>
<evidence type="ECO:0000256" key="9">
    <source>
        <dbReference type="ARBA" id="ARBA00023004"/>
    </source>
</evidence>
<evidence type="ECO:0000256" key="12">
    <source>
        <dbReference type="ARBA" id="ARBA00023239"/>
    </source>
</evidence>
<keyword evidence="11" id="KW-0535">Nitrogen fixation</keyword>
<dbReference type="GO" id="GO:0046872">
    <property type="term" value="F:metal ion binding"/>
    <property type="evidence" value="ECO:0007669"/>
    <property type="project" value="UniProtKB-KW"/>
</dbReference>
<evidence type="ECO:0000313" key="16">
    <source>
        <dbReference type="EMBL" id="SHG19536.1"/>
    </source>
</evidence>
<dbReference type="Pfam" id="PF04055">
    <property type="entry name" value="Radical_SAM"/>
    <property type="match status" value="1"/>
</dbReference>
<evidence type="ECO:0000256" key="3">
    <source>
        <dbReference type="ARBA" id="ARBA00005155"/>
    </source>
</evidence>
<dbReference type="PANTHER" id="PTHR43787">
    <property type="entry name" value="FEMO COFACTOR BIOSYNTHESIS PROTEIN NIFB-RELATED"/>
    <property type="match status" value="1"/>
</dbReference>
<evidence type="ECO:0000256" key="6">
    <source>
        <dbReference type="ARBA" id="ARBA00022485"/>
    </source>
</evidence>
<dbReference type="SMART" id="SM00729">
    <property type="entry name" value="Elp3"/>
    <property type="match status" value="1"/>
</dbReference>
<dbReference type="EMBL" id="FQVB01000048">
    <property type="protein sequence ID" value="SHG19536.1"/>
    <property type="molecule type" value="Genomic_DNA"/>
</dbReference>
<keyword evidence="9" id="KW-0408">Iron</keyword>
<comment type="similarity">
    <text evidence="4">Belongs to the radical SAM superfamily. NifB family.</text>
</comment>
<keyword evidence="12" id="KW-0456">Lyase</keyword>
<comment type="pathway">
    <text evidence="3">Cofactor biosynthesis; Fe-Mo cofactor biosynthesis.</text>
</comment>
<comment type="cofactor">
    <cofactor evidence="1">
        <name>[4Fe-4S] cluster</name>
        <dbReference type="ChEBI" id="CHEBI:49883"/>
    </cofactor>
</comment>
<dbReference type="PROSITE" id="PS01305">
    <property type="entry name" value="MOAA_NIFB_PQQE"/>
    <property type="match status" value="1"/>
</dbReference>
<keyword evidence="6" id="KW-0004">4Fe-4S</keyword>
<evidence type="ECO:0000256" key="4">
    <source>
        <dbReference type="ARBA" id="ARBA00006804"/>
    </source>
</evidence>
<evidence type="ECO:0000256" key="1">
    <source>
        <dbReference type="ARBA" id="ARBA00001966"/>
    </source>
</evidence>
<keyword evidence="10" id="KW-0411">Iron-sulfur</keyword>
<dbReference type="GO" id="GO:0051539">
    <property type="term" value="F:4 iron, 4 sulfur cluster binding"/>
    <property type="evidence" value="ECO:0007669"/>
    <property type="project" value="UniProtKB-KW"/>
</dbReference>
<dbReference type="SUPFAM" id="SSF53146">
    <property type="entry name" value="Nitrogenase accessory factor-like"/>
    <property type="match status" value="1"/>
</dbReference>
<feature type="domain" description="Radical SAM core" evidence="15">
    <location>
        <begin position="19"/>
        <end position="264"/>
    </location>
</feature>
<dbReference type="SFLD" id="SFLDG01067">
    <property type="entry name" value="SPASM/twitch_domain_containing"/>
    <property type="match status" value="1"/>
</dbReference>
<dbReference type="PANTHER" id="PTHR43787:SF13">
    <property type="entry name" value="FEMO COFACTOR BIOSYNTHESIS PROTEIN NIFB"/>
    <property type="match status" value="1"/>
</dbReference>
<dbReference type="InterPro" id="IPR000385">
    <property type="entry name" value="MoaA_NifB_PqqE_Fe-S-bd_CS"/>
</dbReference>
<evidence type="ECO:0000313" key="17">
    <source>
        <dbReference type="Proteomes" id="UP000184076"/>
    </source>
</evidence>
<dbReference type="SFLD" id="SFLDG01068">
    <property type="entry name" value="FeMo_cofactor_biosynthesis_pro"/>
    <property type="match status" value="1"/>
</dbReference>
<dbReference type="Proteomes" id="UP000184076">
    <property type="component" value="Unassembled WGS sequence"/>
</dbReference>
<evidence type="ECO:0000256" key="8">
    <source>
        <dbReference type="ARBA" id="ARBA00022723"/>
    </source>
</evidence>
<name>A0A1M5HU94_9BACT</name>
<dbReference type="SFLD" id="SFLDF00281">
    <property type="entry name" value="FeMo_cofactor_biosynthesis_pro"/>
    <property type="match status" value="1"/>
</dbReference>
<dbReference type="GO" id="GO:0016829">
    <property type="term" value="F:lyase activity"/>
    <property type="evidence" value="ECO:0007669"/>
    <property type="project" value="UniProtKB-KW"/>
</dbReference>
<dbReference type="OrthoDB" id="9785734at2"/>
<gene>
    <name evidence="16" type="ORF">SAMN02745206_03437</name>
</gene>
<reference evidence="17" key="1">
    <citation type="submission" date="2016-11" db="EMBL/GenBank/DDBJ databases">
        <authorList>
            <person name="Varghese N."/>
            <person name="Submissions S."/>
        </authorList>
    </citation>
    <scope>NUCLEOTIDE SEQUENCE [LARGE SCALE GENOMIC DNA]</scope>
    <source>
        <strain evidence="17">DSM 9756</strain>
    </source>
</reference>
<dbReference type="SUPFAM" id="SSF102114">
    <property type="entry name" value="Radical SAM enzymes"/>
    <property type="match status" value="1"/>
</dbReference>
<dbReference type="STRING" id="1121391.SAMN02745206_03437"/>
<dbReference type="InterPro" id="IPR013785">
    <property type="entry name" value="Aldolase_TIM"/>
</dbReference>
<evidence type="ECO:0000256" key="2">
    <source>
        <dbReference type="ARBA" id="ARBA00003522"/>
    </source>
</evidence>
<evidence type="ECO:0000259" key="15">
    <source>
        <dbReference type="PROSITE" id="PS51918"/>
    </source>
</evidence>
<comment type="function">
    <text evidence="2">Involved in the biosynthesis of the iron-molybdenum cofactor (FeMo-co or M-cluster) found in the dinitrogenase enzyme of the nitrogenase complex in nitrogen-fixing microorganisms. NifB catalyzes the crucial step of radical SAM-dependent carbide insertion that occurs concomitant with the insertion of a 9th sulfur and the rearrangement/coupling of two [4Fe-4S] clusters into a [8Fe-9S-C] cluster, the precursor to the M-cluster.</text>
</comment>
<evidence type="ECO:0000256" key="14">
    <source>
        <dbReference type="ARBA" id="ARBA00032102"/>
    </source>
</evidence>
<dbReference type="CDD" id="cd01335">
    <property type="entry name" value="Radical_SAM"/>
    <property type="match status" value="1"/>
</dbReference>
<dbReference type="InterPro" id="IPR036105">
    <property type="entry name" value="DiNase_FeMo-co_biosyn_sf"/>
</dbReference>
<organism evidence="16 17">
    <name type="scientific">Desulfacinum infernum DSM 9756</name>
    <dbReference type="NCBI Taxonomy" id="1121391"/>
    <lineage>
        <taxon>Bacteria</taxon>
        <taxon>Pseudomonadati</taxon>
        <taxon>Thermodesulfobacteriota</taxon>
        <taxon>Syntrophobacteria</taxon>
        <taxon>Syntrophobacterales</taxon>
        <taxon>Syntrophobacteraceae</taxon>
        <taxon>Desulfacinum</taxon>
    </lineage>
</organism>
<sequence length="431" mass="46885">MKKVAPDISAHPCFNAEASGCRGRVHLPVAPKCNIQCRYCNRKYDCVNESRPGVSSAVLSPRQAVHYLETVRRKVPSLAVAGVAGPGDPFANVEETLETMSLVRHRFPDMLLCVASNGLELAPHVPALADLGCTHVSVTVNAVDPTVGEKLTAWVRKGKRVHRGRRAAEVLLQSQREAVQELKGHGIMVKINCILVPGINDHHVAEVAREMGTLGADLFNCMPLVPNRDTPFAHLEEPDEETVRRIRREAASFMVQMNHCTRCRADAVGLLGEDRSAEFRSELLRASFSATPPRDGLRPYVAVASHEGILVNRHLGEADRLQIWAPAEGGYRLVEERPTPPRGTGDERWRTLASRLRDCRALLANAAGENPCRVLEQEGLAVVVMEGLIADGLEAVYQGRSVRPLAKRRPGAACSGPREGRTCGGDGLGCG</sequence>
<keyword evidence="17" id="KW-1185">Reference proteome</keyword>
<evidence type="ECO:0000256" key="5">
    <source>
        <dbReference type="ARBA" id="ARBA00021702"/>
    </source>
</evidence>
<dbReference type="SFLD" id="SFLDS00029">
    <property type="entry name" value="Radical_SAM"/>
    <property type="match status" value="1"/>
</dbReference>
<evidence type="ECO:0000256" key="10">
    <source>
        <dbReference type="ARBA" id="ARBA00023014"/>
    </source>
</evidence>
<dbReference type="GO" id="GO:0032324">
    <property type="term" value="P:molybdopterin cofactor biosynthetic process"/>
    <property type="evidence" value="ECO:0007669"/>
    <property type="project" value="UniProtKB-ARBA"/>
</dbReference>
<proteinExistence type="inferred from homology"/>
<dbReference type="RefSeq" id="WP_073041690.1">
    <property type="nucleotide sequence ID" value="NZ_FQVB01000048.1"/>
</dbReference>
<dbReference type="InterPro" id="IPR058240">
    <property type="entry name" value="rSAM_sf"/>
</dbReference>
<accession>A0A1M5HU94</accession>
<dbReference type="Pfam" id="PF02579">
    <property type="entry name" value="Nitro_FeMo-Co"/>
    <property type="match status" value="1"/>
</dbReference>
<evidence type="ECO:0000256" key="11">
    <source>
        <dbReference type="ARBA" id="ARBA00023231"/>
    </source>
</evidence>
<keyword evidence="7" id="KW-0949">S-adenosyl-L-methionine</keyword>
<evidence type="ECO:0000256" key="7">
    <source>
        <dbReference type="ARBA" id="ARBA00022691"/>
    </source>
</evidence>